<dbReference type="SUPFAM" id="SSF88713">
    <property type="entry name" value="Glycoside hydrolase/deacetylase"/>
    <property type="match status" value="1"/>
</dbReference>
<dbReference type="Gene3D" id="3.20.20.370">
    <property type="entry name" value="Glycoside hydrolase/deacetylase"/>
    <property type="match status" value="1"/>
</dbReference>
<dbReference type="RefSeq" id="WP_267621985.1">
    <property type="nucleotide sequence ID" value="NZ_JAODIW010000006.1"/>
</dbReference>
<dbReference type="InterPro" id="IPR011330">
    <property type="entry name" value="Glyco_hydro/deAcase_b/a-brl"/>
</dbReference>
<accession>A0ABD5P9Y8</accession>
<dbReference type="EMBL" id="JBHSDS010000003">
    <property type="protein sequence ID" value="MFC4357707.1"/>
    <property type="molecule type" value="Genomic_DNA"/>
</dbReference>
<evidence type="ECO:0000313" key="3">
    <source>
        <dbReference type="Proteomes" id="UP001595921"/>
    </source>
</evidence>
<evidence type="ECO:0000313" key="2">
    <source>
        <dbReference type="EMBL" id="MFC4357707.1"/>
    </source>
</evidence>
<evidence type="ECO:0000259" key="1">
    <source>
        <dbReference type="Pfam" id="PF01522"/>
    </source>
</evidence>
<comment type="caution">
    <text evidence="2">The sequence shown here is derived from an EMBL/GenBank/DDBJ whole genome shotgun (WGS) entry which is preliminary data.</text>
</comment>
<name>A0ABD5P9Y8_9EURY</name>
<protein>
    <submittedName>
        <fullName evidence="2">Polysaccharide deacetylase family protein</fullName>
    </submittedName>
</protein>
<sequence length="272" mass="30805">MSTEREQDGVVCLTGDVHEDDVRRDDVAAVPESEISLSERLAEIARGYDIELTLFVEGRVCVRRPQRVADLAATPGVEIGGHTYSSFMPRWVHRPFRLMFGTEYGPARYQRHDIDRTLDVLESTTGTQVLSWRTHAYDSNCATRKALNRTSVEVISDRVTPPTDIGPVRNAGLVELPVNTLRDDGYLRVSTRSDDLVNGDWFDDRMYDPDEWLSKVCEQTESIVELGGVATIQAHPIYMYAADGFEVFEGLCQWLADRDIETRCCHTIHDHL</sequence>
<dbReference type="Proteomes" id="UP001595921">
    <property type="component" value="Unassembled WGS sequence"/>
</dbReference>
<dbReference type="AlphaFoldDB" id="A0ABD5P9Y8"/>
<dbReference type="Pfam" id="PF01522">
    <property type="entry name" value="Polysacc_deac_1"/>
    <property type="match status" value="1"/>
</dbReference>
<gene>
    <name evidence="2" type="ORF">ACFO0N_07060</name>
</gene>
<keyword evidence="3" id="KW-1185">Reference proteome</keyword>
<reference evidence="2 3" key="1">
    <citation type="journal article" date="2019" name="Int. J. Syst. Evol. Microbiol.">
        <title>The Global Catalogue of Microorganisms (GCM) 10K type strain sequencing project: providing services to taxonomists for standard genome sequencing and annotation.</title>
        <authorList>
            <consortium name="The Broad Institute Genomics Platform"/>
            <consortium name="The Broad Institute Genome Sequencing Center for Infectious Disease"/>
            <person name="Wu L."/>
            <person name="Ma J."/>
        </authorList>
    </citation>
    <scope>NUCLEOTIDE SEQUENCE [LARGE SCALE GENOMIC DNA]</scope>
    <source>
        <strain evidence="2 3">CGMCC 1.12553</strain>
    </source>
</reference>
<proteinExistence type="predicted"/>
<dbReference type="InterPro" id="IPR002509">
    <property type="entry name" value="NODB_dom"/>
</dbReference>
<organism evidence="2 3">
    <name type="scientific">Halobium salinum</name>
    <dbReference type="NCBI Taxonomy" id="1364940"/>
    <lineage>
        <taxon>Archaea</taxon>
        <taxon>Methanobacteriati</taxon>
        <taxon>Methanobacteriota</taxon>
        <taxon>Stenosarchaea group</taxon>
        <taxon>Halobacteria</taxon>
        <taxon>Halobacteriales</taxon>
        <taxon>Haloferacaceae</taxon>
        <taxon>Halobium</taxon>
    </lineage>
</organism>
<feature type="domain" description="NodB homology" evidence="1">
    <location>
        <begin position="38"/>
        <end position="153"/>
    </location>
</feature>